<dbReference type="PATRIC" id="fig|1227456.3.peg.60"/>
<evidence type="ECO:0000313" key="2">
    <source>
        <dbReference type="Proteomes" id="UP000011625"/>
    </source>
</evidence>
<evidence type="ECO:0000313" key="1">
    <source>
        <dbReference type="EMBL" id="EMA55912.1"/>
    </source>
</evidence>
<sequence length="340" mass="38539">MAVADGCRPTERTKTFSPIRDGARAMNARRLVRYAVDELATHYDDGQWWKDRLVQRIVRPFQTRVHPGDGGIGVMDEEWDTLVVLDACRADLFETVADADAFDDYRRVTSRGSMTAEWVRRNFADESFGDTVYVSANPHVSLAAGDSFHELVEVWRTAFDEDEQTVLPEAVVDATLAAHERHPDKRLICHFMQPHYPFVGYERRFTGWHPDRIAGPERRSPDAEDPWQAIERGTADRDEVWAAYAENLELVLEHTADLAAELDGRTVLTTDHGNAIGERAWPLPLRLYGHPEGLRLPALVRVPWATIDGERRTVVDEGTHSVSAAEGDDVERRLRALGYR</sequence>
<dbReference type="SUPFAM" id="SSF53649">
    <property type="entry name" value="Alkaline phosphatase-like"/>
    <property type="match status" value="1"/>
</dbReference>
<dbReference type="STRING" id="1227456.C450_00280"/>
<organism evidence="1 2">
    <name type="scientific">Halococcus salifodinae DSM 8989</name>
    <dbReference type="NCBI Taxonomy" id="1227456"/>
    <lineage>
        <taxon>Archaea</taxon>
        <taxon>Methanobacteriati</taxon>
        <taxon>Methanobacteriota</taxon>
        <taxon>Stenosarchaea group</taxon>
        <taxon>Halobacteria</taxon>
        <taxon>Halobacteriales</taxon>
        <taxon>Halococcaceae</taxon>
        <taxon>Halococcus</taxon>
    </lineage>
</organism>
<comment type="caution">
    <text evidence="1">The sequence shown here is derived from an EMBL/GenBank/DDBJ whole genome shotgun (WGS) entry which is preliminary data.</text>
</comment>
<proteinExistence type="predicted"/>
<protein>
    <recommendedName>
        <fullName evidence="3">Sulfatase N-terminal domain-containing protein</fullName>
    </recommendedName>
</protein>
<reference evidence="1 2" key="1">
    <citation type="journal article" date="2014" name="PLoS Genet.">
        <title>Phylogenetically driven sequencing of extremely halophilic archaea reveals strategies for static and dynamic osmo-response.</title>
        <authorList>
            <person name="Becker E.A."/>
            <person name="Seitzer P.M."/>
            <person name="Tritt A."/>
            <person name="Larsen D."/>
            <person name="Krusor M."/>
            <person name="Yao A.I."/>
            <person name="Wu D."/>
            <person name="Madern D."/>
            <person name="Eisen J.A."/>
            <person name="Darling A.E."/>
            <person name="Facciotti M.T."/>
        </authorList>
    </citation>
    <scope>NUCLEOTIDE SEQUENCE [LARGE SCALE GENOMIC DNA]</scope>
    <source>
        <strain evidence="1 2">DSM 8989</strain>
    </source>
</reference>
<dbReference type="InterPro" id="IPR017850">
    <property type="entry name" value="Alkaline_phosphatase_core_sf"/>
</dbReference>
<gene>
    <name evidence="1" type="ORF">C450_00280</name>
</gene>
<name>M0ND51_9EURY</name>
<dbReference type="AlphaFoldDB" id="M0ND51"/>
<dbReference type="EMBL" id="AOME01000002">
    <property type="protein sequence ID" value="EMA55912.1"/>
    <property type="molecule type" value="Genomic_DNA"/>
</dbReference>
<evidence type="ECO:0008006" key="3">
    <source>
        <dbReference type="Google" id="ProtNLM"/>
    </source>
</evidence>
<keyword evidence="2" id="KW-1185">Reference proteome</keyword>
<dbReference type="Gene3D" id="3.40.720.10">
    <property type="entry name" value="Alkaline Phosphatase, subunit A"/>
    <property type="match status" value="1"/>
</dbReference>
<dbReference type="Proteomes" id="UP000011625">
    <property type="component" value="Unassembled WGS sequence"/>
</dbReference>
<accession>M0ND51</accession>